<reference evidence="2" key="2">
    <citation type="submission" date="2023-06" db="EMBL/GenBank/DDBJ databases">
        <authorList>
            <consortium name="Lawrence Berkeley National Laboratory"/>
            <person name="Haridas S."/>
            <person name="Hensen N."/>
            <person name="Bonometti L."/>
            <person name="Westerberg I."/>
            <person name="Brannstrom I.O."/>
            <person name="Guillou S."/>
            <person name="Cros-Aarteil S."/>
            <person name="Calhoun S."/>
            <person name="Kuo A."/>
            <person name="Mondo S."/>
            <person name="Pangilinan J."/>
            <person name="Riley R."/>
            <person name="Labutti K."/>
            <person name="Andreopoulos B."/>
            <person name="Lipzen A."/>
            <person name="Chen C."/>
            <person name="Yanf M."/>
            <person name="Daum C."/>
            <person name="Ng V."/>
            <person name="Clum A."/>
            <person name="Steindorff A."/>
            <person name="Ohm R."/>
            <person name="Martin F."/>
            <person name="Silar P."/>
            <person name="Natvig D."/>
            <person name="Lalanne C."/>
            <person name="Gautier V."/>
            <person name="Ament-Velasquez S.L."/>
            <person name="Kruys A."/>
            <person name="Hutchinson M.I."/>
            <person name="Powell A.J."/>
            <person name="Barry K."/>
            <person name="Miller A.N."/>
            <person name="Grigoriev I.V."/>
            <person name="Debuchy R."/>
            <person name="Gladieux P."/>
            <person name="Thoren M.H."/>
            <person name="Johannesson H."/>
        </authorList>
    </citation>
    <scope>NUCLEOTIDE SEQUENCE</scope>
    <source>
        <strain evidence="2">CBS 560.94</strain>
    </source>
</reference>
<feature type="region of interest" description="Disordered" evidence="1">
    <location>
        <begin position="81"/>
        <end position="142"/>
    </location>
</feature>
<dbReference type="Proteomes" id="UP001278500">
    <property type="component" value="Unassembled WGS sequence"/>
</dbReference>
<dbReference type="RefSeq" id="XP_062687161.1">
    <property type="nucleotide sequence ID" value="XM_062829344.1"/>
</dbReference>
<evidence type="ECO:0000256" key="1">
    <source>
        <dbReference type="SAM" id="MobiDB-lite"/>
    </source>
</evidence>
<dbReference type="GeneID" id="87866498"/>
<gene>
    <name evidence="2" type="ORF">B0H65DRAFT_545024</name>
</gene>
<accession>A0AAE0JQU7</accession>
<reference evidence="2" key="1">
    <citation type="journal article" date="2023" name="Mol. Phylogenet. Evol.">
        <title>Genome-scale phylogeny and comparative genomics of the fungal order Sordariales.</title>
        <authorList>
            <person name="Hensen N."/>
            <person name="Bonometti L."/>
            <person name="Westerberg I."/>
            <person name="Brannstrom I.O."/>
            <person name="Guillou S."/>
            <person name="Cros-Aarteil S."/>
            <person name="Calhoun S."/>
            <person name="Haridas S."/>
            <person name="Kuo A."/>
            <person name="Mondo S."/>
            <person name="Pangilinan J."/>
            <person name="Riley R."/>
            <person name="LaButti K."/>
            <person name="Andreopoulos B."/>
            <person name="Lipzen A."/>
            <person name="Chen C."/>
            <person name="Yan M."/>
            <person name="Daum C."/>
            <person name="Ng V."/>
            <person name="Clum A."/>
            <person name="Steindorff A."/>
            <person name="Ohm R.A."/>
            <person name="Martin F."/>
            <person name="Silar P."/>
            <person name="Natvig D.O."/>
            <person name="Lalanne C."/>
            <person name="Gautier V."/>
            <person name="Ament-Velasquez S.L."/>
            <person name="Kruys A."/>
            <person name="Hutchinson M.I."/>
            <person name="Powell A.J."/>
            <person name="Barry K."/>
            <person name="Miller A.N."/>
            <person name="Grigoriev I.V."/>
            <person name="Debuchy R."/>
            <person name="Gladieux P."/>
            <person name="Hiltunen Thoren M."/>
            <person name="Johannesson H."/>
        </authorList>
    </citation>
    <scope>NUCLEOTIDE SEQUENCE</scope>
    <source>
        <strain evidence="2">CBS 560.94</strain>
    </source>
</reference>
<dbReference type="AlphaFoldDB" id="A0AAE0JQU7"/>
<evidence type="ECO:0000313" key="3">
    <source>
        <dbReference type="Proteomes" id="UP001278500"/>
    </source>
</evidence>
<sequence length="212" mass="23364">MSDFPKHNGSFNPNAYRSQAAYDAHLKASRVANAAHKSSIAFKPNNDHHQVRVNTESHKAGNAPAFNRNGYRADTRVVNNDFPKPRNAFNPNGYRSQAANGASNNTFRGKKQFQKRYNGQATQKAGTPSSNETDNTHEPHFMSDAEVRQWFAEAEADYERDKKVPAGGHTPDFSAFRRTFDTSKTKVGGLKDSMHAPKKVSGSEPATPKGGN</sequence>
<name>A0AAE0JQU7_9PEZI</name>
<keyword evidence="3" id="KW-1185">Reference proteome</keyword>
<feature type="compositionally biased region" description="Polar residues" evidence="1">
    <location>
        <begin position="115"/>
        <end position="133"/>
    </location>
</feature>
<dbReference type="EMBL" id="JAUEPP010000001">
    <property type="protein sequence ID" value="KAK3355783.1"/>
    <property type="molecule type" value="Genomic_DNA"/>
</dbReference>
<feature type="compositionally biased region" description="Polar residues" evidence="1">
    <location>
        <begin position="89"/>
        <end position="107"/>
    </location>
</feature>
<proteinExistence type="predicted"/>
<comment type="caution">
    <text evidence="2">The sequence shown here is derived from an EMBL/GenBank/DDBJ whole genome shotgun (WGS) entry which is preliminary data.</text>
</comment>
<organism evidence="2 3">
    <name type="scientific">Neurospora tetraspora</name>
    <dbReference type="NCBI Taxonomy" id="94610"/>
    <lineage>
        <taxon>Eukaryota</taxon>
        <taxon>Fungi</taxon>
        <taxon>Dikarya</taxon>
        <taxon>Ascomycota</taxon>
        <taxon>Pezizomycotina</taxon>
        <taxon>Sordariomycetes</taxon>
        <taxon>Sordariomycetidae</taxon>
        <taxon>Sordariales</taxon>
        <taxon>Sordariaceae</taxon>
        <taxon>Neurospora</taxon>
    </lineage>
</organism>
<protein>
    <submittedName>
        <fullName evidence="2">Uncharacterized protein</fullName>
    </submittedName>
</protein>
<feature type="region of interest" description="Disordered" evidence="1">
    <location>
        <begin position="186"/>
        <end position="212"/>
    </location>
</feature>
<evidence type="ECO:0000313" key="2">
    <source>
        <dbReference type="EMBL" id="KAK3355783.1"/>
    </source>
</evidence>